<dbReference type="EMBL" id="VCYH01000016">
    <property type="protein sequence ID" value="MDN7026159.1"/>
    <property type="molecule type" value="Genomic_DNA"/>
</dbReference>
<proteinExistence type="predicted"/>
<sequence length="140" mass="16220">MRRIYHRFPQQVDLDFDLNRPFRDVLRCLQRLHNTHTTERQENGLLKRRILVQISDGRTQFQEMAGLPPLDETVTEAADFRLDLQETLLTPDRRLPVAANIFLLRIVDKGRTTECFVAKEGRNAGMDAMALRTLLKGACE</sequence>
<gene>
    <name evidence="1" type="ORF">FGU65_14945</name>
</gene>
<comment type="caution">
    <text evidence="1">The sequence shown here is derived from an EMBL/GenBank/DDBJ whole genome shotgun (WGS) entry which is preliminary data.</text>
</comment>
<evidence type="ECO:0000313" key="1">
    <source>
        <dbReference type="EMBL" id="MDN7026159.1"/>
    </source>
</evidence>
<dbReference type="RefSeq" id="WP_301665365.1">
    <property type="nucleotide sequence ID" value="NZ_VCYH01000016.1"/>
</dbReference>
<reference evidence="1" key="1">
    <citation type="submission" date="2019-05" db="EMBL/GenBank/DDBJ databases">
        <title>Methanoculleus sp. FWC-SCC1, a methanogenic archaeon isolated from deep marine cold seep.</title>
        <authorList>
            <person name="Chen Y.-W."/>
            <person name="Chen S.-C."/>
            <person name="Teng N.-H."/>
            <person name="Lai M.-C."/>
        </authorList>
    </citation>
    <scope>NUCLEOTIDE SEQUENCE</scope>
    <source>
        <strain evidence="1">FWC-SCC1</strain>
    </source>
</reference>
<organism evidence="1 2">
    <name type="scientific">Methanoculleus frigidifontis</name>
    <dbReference type="NCBI Taxonomy" id="2584085"/>
    <lineage>
        <taxon>Archaea</taxon>
        <taxon>Methanobacteriati</taxon>
        <taxon>Methanobacteriota</taxon>
        <taxon>Stenosarchaea group</taxon>
        <taxon>Methanomicrobia</taxon>
        <taxon>Methanomicrobiales</taxon>
        <taxon>Methanomicrobiaceae</taxon>
        <taxon>Methanoculleus</taxon>
    </lineage>
</organism>
<evidence type="ECO:0000313" key="2">
    <source>
        <dbReference type="Proteomes" id="UP001168338"/>
    </source>
</evidence>
<name>A0ABT8ME24_9EURY</name>
<accession>A0ABT8ME24</accession>
<dbReference type="Proteomes" id="UP001168338">
    <property type="component" value="Unassembled WGS sequence"/>
</dbReference>
<protein>
    <submittedName>
        <fullName evidence="1">Uncharacterized protein</fullName>
    </submittedName>
</protein>
<keyword evidence="2" id="KW-1185">Reference proteome</keyword>